<dbReference type="SUPFAM" id="SSF46894">
    <property type="entry name" value="C-terminal effector domain of the bipartite response regulators"/>
    <property type="match status" value="1"/>
</dbReference>
<dbReference type="AlphaFoldDB" id="A0A498C1B6"/>
<feature type="domain" description="Response regulatory" evidence="8">
    <location>
        <begin position="2"/>
        <end position="116"/>
    </location>
</feature>
<evidence type="ECO:0000256" key="6">
    <source>
        <dbReference type="PROSITE-ProRule" id="PRU00169"/>
    </source>
</evidence>
<organism evidence="10 11">
    <name type="scientific">Alkalispirillum mobile</name>
    <dbReference type="NCBI Taxonomy" id="85925"/>
    <lineage>
        <taxon>Bacteria</taxon>
        <taxon>Pseudomonadati</taxon>
        <taxon>Pseudomonadota</taxon>
        <taxon>Gammaproteobacteria</taxon>
        <taxon>Chromatiales</taxon>
        <taxon>Ectothiorhodospiraceae</taxon>
        <taxon>Alkalispirillum</taxon>
    </lineage>
</organism>
<evidence type="ECO:0000313" key="11">
    <source>
        <dbReference type="Proteomes" id="UP000275461"/>
    </source>
</evidence>
<dbReference type="EMBL" id="RCDA01000003">
    <property type="protein sequence ID" value="RLK48236.1"/>
    <property type="molecule type" value="Genomic_DNA"/>
</dbReference>
<dbReference type="SMART" id="SM00862">
    <property type="entry name" value="Trans_reg_C"/>
    <property type="match status" value="1"/>
</dbReference>
<comment type="caution">
    <text evidence="10">The sequence shown here is derived from an EMBL/GenBank/DDBJ whole genome shotgun (WGS) entry which is preliminary data.</text>
</comment>
<evidence type="ECO:0000256" key="7">
    <source>
        <dbReference type="PROSITE-ProRule" id="PRU01091"/>
    </source>
</evidence>
<evidence type="ECO:0000259" key="9">
    <source>
        <dbReference type="PROSITE" id="PS51755"/>
    </source>
</evidence>
<keyword evidence="3" id="KW-0805">Transcription regulation</keyword>
<dbReference type="Proteomes" id="UP000275461">
    <property type="component" value="Unassembled WGS sequence"/>
</dbReference>
<dbReference type="GO" id="GO:0006355">
    <property type="term" value="P:regulation of DNA-templated transcription"/>
    <property type="evidence" value="ECO:0007669"/>
    <property type="project" value="InterPro"/>
</dbReference>
<accession>A0A498C1B6</accession>
<name>A0A498C1B6_9GAMM</name>
<dbReference type="GO" id="GO:0000156">
    <property type="term" value="F:phosphorelay response regulator activity"/>
    <property type="evidence" value="ECO:0007669"/>
    <property type="project" value="TreeGrafter"/>
</dbReference>
<dbReference type="InterPro" id="IPR001867">
    <property type="entry name" value="OmpR/PhoB-type_DNA-bd"/>
</dbReference>
<dbReference type="RefSeq" id="WP_121442640.1">
    <property type="nucleotide sequence ID" value="NZ_RCDA01000003.1"/>
</dbReference>
<evidence type="ECO:0000259" key="8">
    <source>
        <dbReference type="PROSITE" id="PS50110"/>
    </source>
</evidence>
<dbReference type="InterPro" id="IPR001789">
    <property type="entry name" value="Sig_transdc_resp-reg_receiver"/>
</dbReference>
<dbReference type="PROSITE" id="PS51755">
    <property type="entry name" value="OMPR_PHOB"/>
    <property type="match status" value="1"/>
</dbReference>
<evidence type="ECO:0000313" key="10">
    <source>
        <dbReference type="EMBL" id="RLK48236.1"/>
    </source>
</evidence>
<dbReference type="PANTHER" id="PTHR48111">
    <property type="entry name" value="REGULATOR OF RPOS"/>
    <property type="match status" value="1"/>
</dbReference>
<dbReference type="InterPro" id="IPR016032">
    <property type="entry name" value="Sig_transdc_resp-reg_C-effctor"/>
</dbReference>
<dbReference type="InterPro" id="IPR011006">
    <property type="entry name" value="CheY-like_superfamily"/>
</dbReference>
<dbReference type="PROSITE" id="PS50110">
    <property type="entry name" value="RESPONSE_REGULATORY"/>
    <property type="match status" value="1"/>
</dbReference>
<dbReference type="GO" id="GO:0005829">
    <property type="term" value="C:cytosol"/>
    <property type="evidence" value="ECO:0007669"/>
    <property type="project" value="TreeGrafter"/>
</dbReference>
<dbReference type="SUPFAM" id="SSF52172">
    <property type="entry name" value="CheY-like"/>
    <property type="match status" value="1"/>
</dbReference>
<dbReference type="SMART" id="SM00448">
    <property type="entry name" value="REC"/>
    <property type="match status" value="1"/>
</dbReference>
<feature type="modified residue" description="4-aspartylphosphate" evidence="6">
    <location>
        <position position="51"/>
    </location>
</feature>
<dbReference type="FunFam" id="3.40.50.2300:FF:000002">
    <property type="entry name" value="DNA-binding response regulator PhoP"/>
    <property type="match status" value="1"/>
</dbReference>
<dbReference type="InterPro" id="IPR036388">
    <property type="entry name" value="WH-like_DNA-bd_sf"/>
</dbReference>
<dbReference type="Pfam" id="PF00072">
    <property type="entry name" value="Response_reg"/>
    <property type="match status" value="1"/>
</dbReference>
<reference evidence="10 11" key="1">
    <citation type="submission" date="2018-10" db="EMBL/GenBank/DDBJ databases">
        <title>Genomic Encyclopedia of Type Strains, Phase IV (KMG-IV): sequencing the most valuable type-strain genomes for metagenomic binning, comparative biology and taxonomic classification.</title>
        <authorList>
            <person name="Goeker M."/>
        </authorList>
    </citation>
    <scope>NUCLEOTIDE SEQUENCE [LARGE SCALE GENOMIC DNA]</scope>
    <source>
        <strain evidence="10 11">DSM 12769</strain>
    </source>
</reference>
<evidence type="ECO:0000256" key="5">
    <source>
        <dbReference type="ARBA" id="ARBA00023163"/>
    </source>
</evidence>
<dbReference type="OrthoDB" id="9802426at2"/>
<keyword evidence="2" id="KW-0902">Two-component regulatory system</keyword>
<protein>
    <submittedName>
        <fullName evidence="10">Two-component system response regulator PhoP</fullName>
    </submittedName>
</protein>
<gene>
    <name evidence="10" type="ORF">DFR31_2115</name>
</gene>
<evidence type="ECO:0000256" key="3">
    <source>
        <dbReference type="ARBA" id="ARBA00023015"/>
    </source>
</evidence>
<evidence type="ECO:0000256" key="4">
    <source>
        <dbReference type="ARBA" id="ARBA00023125"/>
    </source>
</evidence>
<evidence type="ECO:0000256" key="1">
    <source>
        <dbReference type="ARBA" id="ARBA00022553"/>
    </source>
</evidence>
<dbReference type="InterPro" id="IPR039420">
    <property type="entry name" value="WalR-like"/>
</dbReference>
<dbReference type="Gene3D" id="1.10.10.10">
    <property type="entry name" value="Winged helix-like DNA-binding domain superfamily/Winged helix DNA-binding domain"/>
    <property type="match status" value="1"/>
</dbReference>
<dbReference type="Gene3D" id="6.10.250.690">
    <property type="match status" value="1"/>
</dbReference>
<sequence>MRLLVVEDEAALRDQLQTALGGVGYVVDVAADGPEGLHMARDYPLDLAIVDLGLPGLSGLELIRALRDEGSNLPVLVLTARGHWQDRVTGLEAGADDYLVKPFEMPELLARVQALLRRAGGWAAPVLRCPPLAVDSRSQTAWRGDDRVELTGSEFRLLHYMMLHQGEVLSKAVLEDHLYPDAAEHDSNVMEVFIRRLRRKLDPDGRLQPIETLRGRGYRFRLPRGG</sequence>
<proteinExistence type="predicted"/>
<dbReference type="GO" id="GO:0032993">
    <property type="term" value="C:protein-DNA complex"/>
    <property type="evidence" value="ECO:0007669"/>
    <property type="project" value="TreeGrafter"/>
</dbReference>
<evidence type="ECO:0000256" key="2">
    <source>
        <dbReference type="ARBA" id="ARBA00023012"/>
    </source>
</evidence>
<dbReference type="Gene3D" id="3.40.50.2300">
    <property type="match status" value="1"/>
</dbReference>
<feature type="DNA-binding region" description="OmpR/PhoB-type" evidence="7">
    <location>
        <begin position="124"/>
        <end position="222"/>
    </location>
</feature>
<feature type="domain" description="OmpR/PhoB-type" evidence="9">
    <location>
        <begin position="124"/>
        <end position="222"/>
    </location>
</feature>
<keyword evidence="4 7" id="KW-0238">DNA-binding</keyword>
<dbReference type="Pfam" id="PF00486">
    <property type="entry name" value="Trans_reg_C"/>
    <property type="match status" value="1"/>
</dbReference>
<keyword evidence="11" id="KW-1185">Reference proteome</keyword>
<keyword evidence="5" id="KW-0804">Transcription</keyword>
<dbReference type="CDD" id="cd00383">
    <property type="entry name" value="trans_reg_C"/>
    <property type="match status" value="1"/>
</dbReference>
<dbReference type="PANTHER" id="PTHR48111:SF71">
    <property type="entry name" value="TRANSCRIPTIONAL REGULATORY PROTEIN PHOP"/>
    <property type="match status" value="1"/>
</dbReference>
<keyword evidence="1 6" id="KW-0597">Phosphoprotein</keyword>
<dbReference type="GO" id="GO:0000976">
    <property type="term" value="F:transcription cis-regulatory region binding"/>
    <property type="evidence" value="ECO:0007669"/>
    <property type="project" value="TreeGrafter"/>
</dbReference>